<gene>
    <name evidence="2" type="ORF">NA56DRAFT_698517</name>
</gene>
<sequence>MSSNATIYVGVWTNWTKGAISGSTLTLPVRDGAILIALLALFIQLSGTQSWSILCFIAHQIRTSKEAKDGLYHQQQATLRNNSSDVATVWRLARIGFAWRSHGIRSTRKSLVLIATGLFHVLAFGAAGLLSSHFITVGNEVLLAQNPACGALFRLISTESTNQAAEVEAYLKNSVQTSQQYVQHCVAEQAALPQCNRLIRPRLNWTSISNVPCPFTGGICLGPVNSSLYFDSGLIDSREDLGVNGDDANRVQYRKTATCSPLTTDGHILVTNSTFANNTVGLAAAFYGPNNELPATEAGAADSLQNATYFTVDISKYKAVYDLIGSSAYSIYATSSFPLAKSAGFTAIPELSSPNRSVTLVFEVFSGSYIGPNDDLWLAAHVKPDPSLNLFFPDSRINVLACTEQHQFCNPNLSSNRTQQCTPLQSIDQVTLQDPARNGSLFDNDYQKAIAQIIFRATMTSSWEFVARALDPLLLADNLANNGLSEPLPNNQWILEAENWFAIMMVNIQQLVADTATSAPSIDPQYTQPQANTDSGMDQYCRNQIIHQDNFSNFSVLGITVIFFFGGIIICTSLLLETVVSFLQIRFKRGLYRQVRWQLDSTLQWQRMAFEGADMGTWSGGAEEVPVTEKGEKLASATDLDEWHCSIRGELPGKSMHVNSSVGGGVSKRNFF</sequence>
<proteinExistence type="predicted"/>
<accession>A0A2J6QJ93</accession>
<evidence type="ECO:0000313" key="2">
    <source>
        <dbReference type="EMBL" id="PMD26340.1"/>
    </source>
</evidence>
<evidence type="ECO:0000313" key="3">
    <source>
        <dbReference type="Proteomes" id="UP000235672"/>
    </source>
</evidence>
<dbReference type="EMBL" id="KZ613468">
    <property type="protein sequence ID" value="PMD26340.1"/>
    <property type="molecule type" value="Genomic_DNA"/>
</dbReference>
<feature type="transmembrane region" description="Helical" evidence="1">
    <location>
        <begin position="554"/>
        <end position="583"/>
    </location>
</feature>
<dbReference type="Proteomes" id="UP000235672">
    <property type="component" value="Unassembled WGS sequence"/>
</dbReference>
<feature type="transmembrane region" description="Helical" evidence="1">
    <location>
        <begin position="110"/>
        <end position="130"/>
    </location>
</feature>
<keyword evidence="1" id="KW-0472">Membrane</keyword>
<keyword evidence="3" id="KW-1185">Reference proteome</keyword>
<keyword evidence="1" id="KW-0812">Transmembrane</keyword>
<keyword evidence="1" id="KW-1133">Transmembrane helix</keyword>
<protein>
    <submittedName>
        <fullName evidence="2">Uncharacterized protein</fullName>
    </submittedName>
</protein>
<feature type="transmembrane region" description="Helical" evidence="1">
    <location>
        <begin position="33"/>
        <end position="58"/>
    </location>
</feature>
<reference evidence="2 3" key="1">
    <citation type="submission" date="2016-05" db="EMBL/GenBank/DDBJ databases">
        <title>A degradative enzymes factory behind the ericoid mycorrhizal symbiosis.</title>
        <authorList>
            <consortium name="DOE Joint Genome Institute"/>
            <person name="Martino E."/>
            <person name="Morin E."/>
            <person name="Grelet G."/>
            <person name="Kuo A."/>
            <person name="Kohler A."/>
            <person name="Daghino S."/>
            <person name="Barry K."/>
            <person name="Choi C."/>
            <person name="Cichocki N."/>
            <person name="Clum A."/>
            <person name="Copeland A."/>
            <person name="Hainaut M."/>
            <person name="Haridas S."/>
            <person name="Labutti K."/>
            <person name="Lindquist E."/>
            <person name="Lipzen A."/>
            <person name="Khouja H.-R."/>
            <person name="Murat C."/>
            <person name="Ohm R."/>
            <person name="Olson A."/>
            <person name="Spatafora J."/>
            <person name="Veneault-Fourrey C."/>
            <person name="Henrissat B."/>
            <person name="Grigoriev I."/>
            <person name="Martin F."/>
            <person name="Perotto S."/>
        </authorList>
    </citation>
    <scope>NUCLEOTIDE SEQUENCE [LARGE SCALE GENOMIC DNA]</scope>
    <source>
        <strain evidence="2 3">UAMH 7357</strain>
    </source>
</reference>
<evidence type="ECO:0000256" key="1">
    <source>
        <dbReference type="SAM" id="Phobius"/>
    </source>
</evidence>
<dbReference type="OrthoDB" id="3557131at2759"/>
<organism evidence="2 3">
    <name type="scientific">Hyaloscypha hepaticicola</name>
    <dbReference type="NCBI Taxonomy" id="2082293"/>
    <lineage>
        <taxon>Eukaryota</taxon>
        <taxon>Fungi</taxon>
        <taxon>Dikarya</taxon>
        <taxon>Ascomycota</taxon>
        <taxon>Pezizomycotina</taxon>
        <taxon>Leotiomycetes</taxon>
        <taxon>Helotiales</taxon>
        <taxon>Hyaloscyphaceae</taxon>
        <taxon>Hyaloscypha</taxon>
    </lineage>
</organism>
<name>A0A2J6QJ93_9HELO</name>
<dbReference type="AlphaFoldDB" id="A0A2J6QJ93"/>